<gene>
    <name evidence="2" type="ORF">GCM10010126_37500</name>
</gene>
<feature type="compositionally biased region" description="Basic and acidic residues" evidence="1">
    <location>
        <begin position="10"/>
        <end position="27"/>
    </location>
</feature>
<comment type="caution">
    <text evidence="2">The sequence shown here is derived from an EMBL/GenBank/DDBJ whole genome shotgun (WGS) entry which is preliminary data.</text>
</comment>
<evidence type="ECO:0000313" key="3">
    <source>
        <dbReference type="Proteomes" id="UP000627984"/>
    </source>
</evidence>
<protein>
    <submittedName>
        <fullName evidence="2">Uncharacterized protein</fullName>
    </submittedName>
</protein>
<organism evidence="2 3">
    <name type="scientific">Planomonospora parontospora</name>
    <dbReference type="NCBI Taxonomy" id="58119"/>
    <lineage>
        <taxon>Bacteria</taxon>
        <taxon>Bacillati</taxon>
        <taxon>Actinomycetota</taxon>
        <taxon>Actinomycetes</taxon>
        <taxon>Streptosporangiales</taxon>
        <taxon>Streptosporangiaceae</taxon>
        <taxon>Planomonospora</taxon>
    </lineage>
</organism>
<reference evidence="2" key="2">
    <citation type="submission" date="2022-09" db="EMBL/GenBank/DDBJ databases">
        <authorList>
            <person name="Sun Q."/>
            <person name="Ohkuma M."/>
        </authorList>
    </citation>
    <scope>NUCLEOTIDE SEQUENCE</scope>
    <source>
        <strain evidence="2">JCM 3093</strain>
    </source>
</reference>
<dbReference type="EMBL" id="BMQD01000011">
    <property type="protein sequence ID" value="GGK74567.1"/>
    <property type="molecule type" value="Genomic_DNA"/>
</dbReference>
<proteinExistence type="predicted"/>
<accession>A0AA37BIP8</accession>
<feature type="region of interest" description="Disordered" evidence="1">
    <location>
        <begin position="182"/>
        <end position="209"/>
    </location>
</feature>
<dbReference type="RefSeq" id="WP_191895888.1">
    <property type="nucleotide sequence ID" value="NZ_BMQD01000011.1"/>
</dbReference>
<dbReference type="AlphaFoldDB" id="A0AA37BIP8"/>
<dbReference type="Proteomes" id="UP000627984">
    <property type="component" value="Unassembled WGS sequence"/>
</dbReference>
<sequence>MTADRNNPGPRDDENTPRDPGPRDGDTRNLPAQDDAPTAHTPTDAYGAPAAHGPGGTGISTAYGPHGPGAPTAYGPHGPGAPTAYGPHGPGGTGWNTPGPHTPTDERPRPGRYARLARATRGKPFQVAAAAVIGAVLGGGTVAVVDTIGDRHRAGNAFDRVDDHRTPPGDGFDRLLEGRGDEGYGAGERGNGETRIFQGGSDEWNPGDGFRTLDQCESTQDGFRCTAPTPTPFTP</sequence>
<name>A0AA37BIP8_9ACTN</name>
<evidence type="ECO:0000256" key="1">
    <source>
        <dbReference type="SAM" id="MobiDB-lite"/>
    </source>
</evidence>
<feature type="compositionally biased region" description="Low complexity" evidence="1">
    <location>
        <begin position="61"/>
        <end position="87"/>
    </location>
</feature>
<reference evidence="2" key="1">
    <citation type="journal article" date="2014" name="Int. J. Syst. Evol. Microbiol.">
        <title>Complete genome sequence of Corynebacterium casei LMG S-19264T (=DSM 44701T), isolated from a smear-ripened cheese.</title>
        <authorList>
            <consortium name="US DOE Joint Genome Institute (JGI-PGF)"/>
            <person name="Walter F."/>
            <person name="Albersmeier A."/>
            <person name="Kalinowski J."/>
            <person name="Ruckert C."/>
        </authorList>
    </citation>
    <scope>NUCLEOTIDE SEQUENCE</scope>
    <source>
        <strain evidence="2">JCM 3093</strain>
    </source>
</reference>
<feature type="region of interest" description="Disordered" evidence="1">
    <location>
        <begin position="1"/>
        <end position="110"/>
    </location>
</feature>
<evidence type="ECO:0000313" key="2">
    <source>
        <dbReference type="EMBL" id="GGK74567.1"/>
    </source>
</evidence>